<keyword evidence="2" id="KW-1185">Reference proteome</keyword>
<evidence type="ECO:0000313" key="2">
    <source>
        <dbReference type="Proteomes" id="UP000247515"/>
    </source>
</evidence>
<organism evidence="1 2">
    <name type="scientific">Paraburkholderia tropica</name>
    <dbReference type="NCBI Taxonomy" id="92647"/>
    <lineage>
        <taxon>Bacteria</taxon>
        <taxon>Pseudomonadati</taxon>
        <taxon>Pseudomonadota</taxon>
        <taxon>Betaproteobacteria</taxon>
        <taxon>Burkholderiales</taxon>
        <taxon>Burkholderiaceae</taxon>
        <taxon>Paraburkholderia</taxon>
    </lineage>
</organism>
<accession>A0ABX5MYA6</accession>
<name>A0ABX5MYA6_9BURK</name>
<protein>
    <submittedName>
        <fullName evidence="1">Uncharacterized protein</fullName>
    </submittedName>
</protein>
<comment type="caution">
    <text evidence="1">The sequence shown here is derived from an EMBL/GenBank/DDBJ whole genome shotgun (WGS) entry which is preliminary data.</text>
</comment>
<evidence type="ECO:0000313" key="1">
    <source>
        <dbReference type="EMBL" id="PXX20522.1"/>
    </source>
</evidence>
<dbReference type="Proteomes" id="UP000247515">
    <property type="component" value="Unassembled WGS sequence"/>
</dbReference>
<proteinExistence type="predicted"/>
<sequence length="40" mass="4899">MLNVSRKNLEGAWSLRQDCYLRYCYHHRKQSMARLVPRSM</sequence>
<gene>
    <name evidence="1" type="ORF">C7400_101249</name>
</gene>
<reference evidence="1 2" key="1">
    <citation type="submission" date="2018-05" db="EMBL/GenBank/DDBJ databases">
        <title>Genomic Encyclopedia of Type Strains, Phase IV (KMG-V): Genome sequencing to study the core and pangenomes of soil and plant-associated prokaryotes.</title>
        <authorList>
            <person name="Whitman W."/>
        </authorList>
    </citation>
    <scope>NUCLEOTIDE SEQUENCE [LARGE SCALE GENOMIC DNA]</scope>
    <source>
        <strain evidence="1 2">SIr-6563</strain>
    </source>
</reference>
<dbReference type="EMBL" id="QJJV01000001">
    <property type="protein sequence ID" value="PXX20522.1"/>
    <property type="molecule type" value="Genomic_DNA"/>
</dbReference>